<reference evidence="2" key="1">
    <citation type="journal article" date="2014" name="Front. Microbiol.">
        <title>High frequency of phylogenetically diverse reductive dehalogenase-homologous genes in deep subseafloor sedimentary metagenomes.</title>
        <authorList>
            <person name="Kawai M."/>
            <person name="Futagami T."/>
            <person name="Toyoda A."/>
            <person name="Takaki Y."/>
            <person name="Nishi S."/>
            <person name="Hori S."/>
            <person name="Arai W."/>
            <person name="Tsubouchi T."/>
            <person name="Morono Y."/>
            <person name="Uchiyama I."/>
            <person name="Ito T."/>
            <person name="Fujiyama A."/>
            <person name="Inagaki F."/>
            <person name="Takami H."/>
        </authorList>
    </citation>
    <scope>NUCLEOTIDE SEQUENCE</scope>
    <source>
        <strain evidence="2">Expedition CK06-06</strain>
    </source>
</reference>
<comment type="caution">
    <text evidence="2">The sequence shown here is derived from an EMBL/GenBank/DDBJ whole genome shotgun (WGS) entry which is preliminary data.</text>
</comment>
<organism evidence="2">
    <name type="scientific">marine sediment metagenome</name>
    <dbReference type="NCBI Taxonomy" id="412755"/>
    <lineage>
        <taxon>unclassified sequences</taxon>
        <taxon>metagenomes</taxon>
        <taxon>ecological metagenomes</taxon>
    </lineage>
</organism>
<proteinExistence type="predicted"/>
<name>X1CIV3_9ZZZZ</name>
<dbReference type="InterPro" id="IPR017900">
    <property type="entry name" value="4Fe4S_Fe_S_CS"/>
</dbReference>
<evidence type="ECO:0000313" key="2">
    <source>
        <dbReference type="EMBL" id="GAH07602.1"/>
    </source>
</evidence>
<dbReference type="SUPFAM" id="SSF46548">
    <property type="entry name" value="alpha-helical ferredoxin"/>
    <property type="match status" value="1"/>
</dbReference>
<dbReference type="InterPro" id="IPR017896">
    <property type="entry name" value="4Fe4S_Fe-S-bd"/>
</dbReference>
<protein>
    <recommendedName>
        <fullName evidence="1">4Fe-4S ferredoxin-type domain-containing protein</fullName>
    </recommendedName>
</protein>
<dbReference type="GO" id="GO:0051536">
    <property type="term" value="F:iron-sulfur cluster binding"/>
    <property type="evidence" value="ECO:0007669"/>
    <property type="project" value="InterPro"/>
</dbReference>
<evidence type="ECO:0000259" key="1">
    <source>
        <dbReference type="PROSITE" id="PS51379"/>
    </source>
</evidence>
<dbReference type="InterPro" id="IPR009051">
    <property type="entry name" value="Helical_ferredxn"/>
</dbReference>
<gene>
    <name evidence="2" type="ORF">S01H4_55623</name>
</gene>
<accession>X1CIV3</accession>
<dbReference type="PROSITE" id="PS00198">
    <property type="entry name" value="4FE4S_FER_1"/>
    <property type="match status" value="1"/>
</dbReference>
<sequence length="60" mass="6921">MGMLKVDFEFRKEIVKEDFSLNYCYQCGTCSSACPVALITEGEYNPRKIIERILISLLLQ</sequence>
<dbReference type="AlphaFoldDB" id="X1CIV3"/>
<dbReference type="EMBL" id="BART01032122">
    <property type="protein sequence ID" value="GAH07602.1"/>
    <property type="molecule type" value="Genomic_DNA"/>
</dbReference>
<dbReference type="Pfam" id="PF00037">
    <property type="entry name" value="Fer4"/>
    <property type="match status" value="1"/>
</dbReference>
<dbReference type="PROSITE" id="PS51379">
    <property type="entry name" value="4FE4S_FER_2"/>
    <property type="match status" value="1"/>
</dbReference>
<dbReference type="Gene3D" id="1.10.1060.10">
    <property type="entry name" value="Alpha-helical ferredoxin"/>
    <property type="match status" value="1"/>
</dbReference>
<feature type="domain" description="4Fe-4S ferredoxin-type" evidence="1">
    <location>
        <begin position="15"/>
        <end position="44"/>
    </location>
</feature>